<dbReference type="EC" id="2.3.1.46" evidence="1"/>
<name>A0ACC7NU71_9BACL</name>
<dbReference type="Proteomes" id="UP001631969">
    <property type="component" value="Unassembled WGS sequence"/>
</dbReference>
<keyword evidence="1" id="KW-0808">Transferase</keyword>
<evidence type="ECO:0000313" key="2">
    <source>
        <dbReference type="Proteomes" id="UP001631969"/>
    </source>
</evidence>
<keyword evidence="2" id="KW-1185">Reference proteome</keyword>
<gene>
    <name evidence="1" type="primary">metA</name>
    <name evidence="1" type="ORF">ACI1P1_04685</name>
</gene>
<protein>
    <submittedName>
        <fullName evidence="1">Homoserine O-succinyltransferase</fullName>
        <ecNumber evidence="1">2.3.1.46</ecNumber>
    </submittedName>
</protein>
<keyword evidence="1" id="KW-0012">Acyltransferase</keyword>
<proteinExistence type="predicted"/>
<sequence length="335" mass="38458">MPIKIPDHLPAKEVLINENIFVMEEKVAFHQDIRPLRIAIMNLMPTKETTETQILRLLSNTPLQVEFELLHPATHQSKNTSKEHLNLFYKTFDEVADQQFDGMIITGAPVETMEFEDVTYWNELTRIMEWSKANVTSTLHICWASQAGLYYHFGVPKYPLSDKMFGVFPHRINKANVKLLRGFDEIFMVPQSRHTEVRREDLEGLPGLEILSESEEAGVYIAATTDGRQIFVTGHSEYDPCTLKWEYDRDVGKGMDIAIPHNYYPDNDPAKLPPITWRAHANLLFSNWLNYYVYQETPYDLSELKKQAELLPAAAAQHGRQAAVEAEAYDWGAGI</sequence>
<comment type="caution">
    <text evidence="1">The sequence shown here is derived from an EMBL/GenBank/DDBJ whole genome shotgun (WGS) entry which is preliminary data.</text>
</comment>
<reference evidence="1" key="1">
    <citation type="submission" date="2024-12" db="EMBL/GenBank/DDBJ databases">
        <authorList>
            <person name="Wu N."/>
        </authorList>
    </citation>
    <scope>NUCLEOTIDE SEQUENCE</scope>
    <source>
        <strain evidence="1">P15</strain>
    </source>
</reference>
<accession>A0ACC7NU71</accession>
<evidence type="ECO:0000313" key="1">
    <source>
        <dbReference type="EMBL" id="MFM9327594.1"/>
    </source>
</evidence>
<dbReference type="EMBL" id="JBJURJ010000003">
    <property type="protein sequence ID" value="MFM9327594.1"/>
    <property type="molecule type" value="Genomic_DNA"/>
</dbReference>
<organism evidence="1 2">
    <name type="scientific">Paenibacillus mesotrionivorans</name>
    <dbReference type="NCBI Taxonomy" id="3160968"/>
    <lineage>
        <taxon>Bacteria</taxon>
        <taxon>Bacillati</taxon>
        <taxon>Bacillota</taxon>
        <taxon>Bacilli</taxon>
        <taxon>Bacillales</taxon>
        <taxon>Paenibacillaceae</taxon>
        <taxon>Paenibacillus</taxon>
    </lineage>
</organism>